<protein>
    <recommendedName>
        <fullName evidence="2">MADF domain-containing protein</fullName>
    </recommendedName>
</protein>
<comment type="caution">
    <text evidence="3">The sequence shown here is derived from an EMBL/GenBank/DDBJ whole genome shotgun (WGS) entry which is preliminary data.</text>
</comment>
<dbReference type="PANTHER" id="PTHR12243:SF67">
    <property type="entry name" value="COREPRESSOR OF PANGOLIN, ISOFORM A-RELATED"/>
    <property type="match status" value="1"/>
</dbReference>
<dbReference type="AlphaFoldDB" id="A0ABD1E0V1"/>
<organism evidence="3 4">
    <name type="scientific">Hypothenemus hampei</name>
    <name type="common">Coffee berry borer</name>
    <dbReference type="NCBI Taxonomy" id="57062"/>
    <lineage>
        <taxon>Eukaryota</taxon>
        <taxon>Metazoa</taxon>
        <taxon>Ecdysozoa</taxon>
        <taxon>Arthropoda</taxon>
        <taxon>Hexapoda</taxon>
        <taxon>Insecta</taxon>
        <taxon>Pterygota</taxon>
        <taxon>Neoptera</taxon>
        <taxon>Endopterygota</taxon>
        <taxon>Coleoptera</taxon>
        <taxon>Polyphaga</taxon>
        <taxon>Cucujiformia</taxon>
        <taxon>Curculionidae</taxon>
        <taxon>Scolytinae</taxon>
        <taxon>Hypothenemus</taxon>
    </lineage>
</organism>
<dbReference type="Pfam" id="PF10545">
    <property type="entry name" value="MADF_DNA_bdg"/>
    <property type="match status" value="1"/>
</dbReference>
<keyword evidence="4" id="KW-1185">Reference proteome</keyword>
<feature type="compositionally biased region" description="Basic and acidic residues" evidence="1">
    <location>
        <begin position="92"/>
        <end position="102"/>
    </location>
</feature>
<dbReference type="EMBL" id="JBDJPC010000015">
    <property type="protein sequence ID" value="KAL1488298.1"/>
    <property type="molecule type" value="Genomic_DNA"/>
</dbReference>
<accession>A0ABD1E0V1</accession>
<feature type="compositionally biased region" description="Polar residues" evidence="1">
    <location>
        <begin position="146"/>
        <end position="156"/>
    </location>
</feature>
<gene>
    <name evidence="3" type="ORF">ABEB36_015247</name>
</gene>
<dbReference type="PROSITE" id="PS51029">
    <property type="entry name" value="MADF"/>
    <property type="match status" value="1"/>
</dbReference>
<reference evidence="3 4" key="1">
    <citation type="submission" date="2024-05" db="EMBL/GenBank/DDBJ databases">
        <title>Genetic variation in Jamaican populations of the coffee berry borer (Hypothenemus hampei).</title>
        <authorList>
            <person name="Errbii M."/>
            <person name="Myrie A."/>
        </authorList>
    </citation>
    <scope>NUCLEOTIDE SEQUENCE [LARGE SCALE GENOMIC DNA]</scope>
    <source>
        <strain evidence="3">JA-Hopewell-2020-01-JO</strain>
        <tissue evidence="3">Whole body</tissue>
    </source>
</reference>
<evidence type="ECO:0000256" key="1">
    <source>
        <dbReference type="SAM" id="MobiDB-lite"/>
    </source>
</evidence>
<sequence length="163" mass="18561">MPATQLGKCHLFQNSSAFSFILSLLYGGKKRGTNPDECKLRWKNIRDNYLKNKRKQKQGTGSAASSRPTKWPLFEHLKFLELVKSERRRIHNFKENENDRNSQSEVFVDDASESGSQNIRDIESDNIASPESVEFNIPSKRAKPNIDTSRSNSPSLSGHLHTL</sequence>
<dbReference type="InterPro" id="IPR039353">
    <property type="entry name" value="TF_Adf1"/>
</dbReference>
<evidence type="ECO:0000313" key="4">
    <source>
        <dbReference type="Proteomes" id="UP001566132"/>
    </source>
</evidence>
<evidence type="ECO:0000313" key="3">
    <source>
        <dbReference type="EMBL" id="KAL1488298.1"/>
    </source>
</evidence>
<dbReference type="PANTHER" id="PTHR12243">
    <property type="entry name" value="MADF DOMAIN TRANSCRIPTION FACTOR"/>
    <property type="match status" value="1"/>
</dbReference>
<dbReference type="InterPro" id="IPR006578">
    <property type="entry name" value="MADF-dom"/>
</dbReference>
<proteinExistence type="predicted"/>
<name>A0ABD1E0V1_HYPHA</name>
<feature type="region of interest" description="Disordered" evidence="1">
    <location>
        <begin position="92"/>
        <end position="163"/>
    </location>
</feature>
<evidence type="ECO:0000259" key="2">
    <source>
        <dbReference type="PROSITE" id="PS51029"/>
    </source>
</evidence>
<feature type="domain" description="MADF" evidence="2">
    <location>
        <begin position="1"/>
        <end position="85"/>
    </location>
</feature>
<dbReference type="Proteomes" id="UP001566132">
    <property type="component" value="Unassembled WGS sequence"/>
</dbReference>